<evidence type="ECO:0000259" key="2">
    <source>
        <dbReference type="PROSITE" id="PS51464"/>
    </source>
</evidence>
<dbReference type="GO" id="GO:0016787">
    <property type="term" value="F:hydrolase activity"/>
    <property type="evidence" value="ECO:0007669"/>
    <property type="project" value="UniProtKB-KW"/>
</dbReference>
<dbReference type="PANTHER" id="PTHR10937">
    <property type="entry name" value="GLUCOSAMINE--FRUCTOSE-6-PHOSPHATE AMINOTRANSFERASE, ISOMERIZING"/>
    <property type="match status" value="1"/>
</dbReference>
<proteinExistence type="predicted"/>
<keyword evidence="4" id="KW-1185">Reference proteome</keyword>
<evidence type="ECO:0000313" key="3">
    <source>
        <dbReference type="EMBL" id="MFC0424786.1"/>
    </source>
</evidence>
<accession>A0ABV6K5X4</accession>
<dbReference type="InterPro" id="IPR046348">
    <property type="entry name" value="SIS_dom_sf"/>
</dbReference>
<protein>
    <submittedName>
        <fullName evidence="3">SIS domain-containing protein</fullName>
        <ecNumber evidence="3">3.5.-.-</ecNumber>
    </submittedName>
</protein>
<dbReference type="EMBL" id="JBHLUK010000075">
    <property type="protein sequence ID" value="MFC0424786.1"/>
    <property type="molecule type" value="Genomic_DNA"/>
</dbReference>
<gene>
    <name evidence="3" type="ORF">ACFFGS_11685</name>
</gene>
<dbReference type="Proteomes" id="UP001589855">
    <property type="component" value="Unassembled WGS sequence"/>
</dbReference>
<evidence type="ECO:0000256" key="1">
    <source>
        <dbReference type="ARBA" id="ARBA00022737"/>
    </source>
</evidence>
<dbReference type="Pfam" id="PF01380">
    <property type="entry name" value="SIS"/>
    <property type="match status" value="1"/>
</dbReference>
<dbReference type="Gene3D" id="3.40.50.10490">
    <property type="entry name" value="Glucose-6-phosphate isomerase like protein, domain 1"/>
    <property type="match status" value="2"/>
</dbReference>
<evidence type="ECO:0000313" key="4">
    <source>
        <dbReference type="Proteomes" id="UP001589855"/>
    </source>
</evidence>
<dbReference type="PROSITE" id="PS51464">
    <property type="entry name" value="SIS"/>
    <property type="match status" value="1"/>
</dbReference>
<reference evidence="3 4" key="1">
    <citation type="submission" date="2024-09" db="EMBL/GenBank/DDBJ databases">
        <authorList>
            <person name="Sun Q."/>
            <person name="Mori K."/>
        </authorList>
    </citation>
    <scope>NUCLEOTIDE SEQUENCE [LARGE SCALE GENOMIC DNA]</scope>
    <source>
        <strain evidence="3 4">TBRC 4575</strain>
    </source>
</reference>
<keyword evidence="1" id="KW-0677">Repeat</keyword>
<organism evidence="3 4">
    <name type="scientific">Lactiplantibacillus plajomi</name>
    <dbReference type="NCBI Taxonomy" id="1457217"/>
    <lineage>
        <taxon>Bacteria</taxon>
        <taxon>Bacillati</taxon>
        <taxon>Bacillota</taxon>
        <taxon>Bacilli</taxon>
        <taxon>Lactobacillales</taxon>
        <taxon>Lactobacillaceae</taxon>
        <taxon>Lactiplantibacillus</taxon>
    </lineage>
</organism>
<dbReference type="SUPFAM" id="SSF53697">
    <property type="entry name" value="SIS domain"/>
    <property type="match status" value="1"/>
</dbReference>
<feature type="domain" description="SIS" evidence="2">
    <location>
        <begin position="33"/>
        <end position="179"/>
    </location>
</feature>
<dbReference type="EC" id="3.5.-.-" evidence="3"/>
<dbReference type="PANTHER" id="PTHR10937:SF17">
    <property type="entry name" value="GLUCOSAMINE-FRUCTOSE-6-PHOSPHATE AMINOTRANSFERASE"/>
    <property type="match status" value="1"/>
</dbReference>
<dbReference type="InterPro" id="IPR035466">
    <property type="entry name" value="GlmS/AgaS_SIS"/>
</dbReference>
<keyword evidence="3" id="KW-0378">Hydrolase</keyword>
<dbReference type="InterPro" id="IPR001347">
    <property type="entry name" value="SIS_dom"/>
</dbReference>
<dbReference type="CDD" id="cd05008">
    <property type="entry name" value="SIS_GlmS_GlmD_1"/>
    <property type="match status" value="1"/>
</dbReference>
<dbReference type="RefSeq" id="WP_137644310.1">
    <property type="nucleotide sequence ID" value="NZ_BAABRM010000006.1"/>
</dbReference>
<comment type="caution">
    <text evidence="3">The sequence shown here is derived from an EMBL/GenBank/DDBJ whole genome shotgun (WGS) entry which is preliminary data.</text>
</comment>
<sequence length="371" mass="41426">MMHNPTMLSYIRREQAVLEQLVASFPTQIDQAMTSVTKDAQHWVILATGSTYNAATTARLYMQKIAGLQVDVLAADQYLTYEPTNPNIDVLIGISLSGESQTIRAAMRKAEAVSHAYTIALTAQADSALANNCQAACDLLTGKETIPFITLSFQAIVQTLMLLALKQAANSDLLTDLQTNQELDDFSLLIEKMNYTVQQANDFYRKFTIDFTNAPEFTAIGASVLAGTLAEMQTKFTEIMRVPSRGYTLAEFTHSGYLGIHEHQRQFYVELNTDQAVMDQLQAVKDYEMRLTPHIYTISLTGTTPTLNDEQTLQLTAVEDPYKAPLLAVIPFQVLAWYIAKSKGINLNHPVFTDFHDQVNNQEDLLKINHD</sequence>
<name>A0ABV6K5X4_9LACO</name>